<dbReference type="InterPro" id="IPR008969">
    <property type="entry name" value="CarboxyPept-like_regulatory"/>
</dbReference>
<name>A0A1I5X7Q0_HYMAR</name>
<dbReference type="Proteomes" id="UP000199029">
    <property type="component" value="Unassembled WGS sequence"/>
</dbReference>
<dbReference type="EMBL" id="FOXS01000002">
    <property type="protein sequence ID" value="SFQ27964.1"/>
    <property type="molecule type" value="Genomic_DNA"/>
</dbReference>
<sequence>MSLTAYPFDTTTGELLPVYRDAYLRGDLSREHTALVDAHLKKHASLGNETWQRFHDMQLTGENVQAVGWMQRQINLVRTSPQRVRRQAASLVAVAALIGGAVFANTAPATKADTADTAAETTVEAAGMMRMTTVRGKILDENGRPLIGATVLDKVNSRGVTTDAEGNYAMLVPVDQAVILAYGYGGYTGEDIKVNGKQVENVTLVPNYESRVKPARKAKRWFAFN</sequence>
<dbReference type="Gene3D" id="2.60.40.1120">
    <property type="entry name" value="Carboxypeptidase-like, regulatory domain"/>
    <property type="match status" value="1"/>
</dbReference>
<evidence type="ECO:0000313" key="2">
    <source>
        <dbReference type="Proteomes" id="UP000199029"/>
    </source>
</evidence>
<reference evidence="2" key="1">
    <citation type="submission" date="2016-10" db="EMBL/GenBank/DDBJ databases">
        <authorList>
            <person name="Varghese N."/>
            <person name="Submissions S."/>
        </authorList>
    </citation>
    <scope>NUCLEOTIDE SEQUENCE [LARGE SCALE GENOMIC DNA]</scope>
    <source>
        <strain evidence="2">OR362-8,ATCC BAA-1266,JCM 13504</strain>
    </source>
</reference>
<keyword evidence="2" id="KW-1185">Reference proteome</keyword>
<protein>
    <submittedName>
        <fullName evidence="1">CarboxypepD_reg-like domain-containing protein</fullName>
    </submittedName>
</protein>
<evidence type="ECO:0000313" key="1">
    <source>
        <dbReference type="EMBL" id="SFQ27964.1"/>
    </source>
</evidence>
<organism evidence="1 2">
    <name type="scientific">Hymenobacter arizonensis</name>
    <name type="common">Siccationidurans arizonensis</name>
    <dbReference type="NCBI Taxonomy" id="1227077"/>
    <lineage>
        <taxon>Bacteria</taxon>
        <taxon>Pseudomonadati</taxon>
        <taxon>Bacteroidota</taxon>
        <taxon>Cytophagia</taxon>
        <taxon>Cytophagales</taxon>
        <taxon>Hymenobacteraceae</taxon>
        <taxon>Hymenobacter</taxon>
    </lineage>
</organism>
<gene>
    <name evidence="1" type="ORF">SAMN04515668_1693</name>
</gene>
<accession>A0A1I5X7Q0</accession>
<dbReference type="SUPFAM" id="SSF49464">
    <property type="entry name" value="Carboxypeptidase regulatory domain-like"/>
    <property type="match status" value="1"/>
</dbReference>
<dbReference type="STRING" id="1227077.SAMN04515668_1693"/>
<dbReference type="AlphaFoldDB" id="A0A1I5X7Q0"/>
<dbReference type="Pfam" id="PF13715">
    <property type="entry name" value="CarbopepD_reg_2"/>
    <property type="match status" value="1"/>
</dbReference>
<proteinExistence type="predicted"/>
<dbReference type="RefSeq" id="WP_177204653.1">
    <property type="nucleotide sequence ID" value="NZ_FOXS01000002.1"/>
</dbReference>